<dbReference type="AlphaFoldDB" id="G8BWX4"/>
<keyword evidence="2" id="KW-0472">Membrane</keyword>
<dbReference type="GeneID" id="11534210"/>
<dbReference type="OrthoDB" id="4088875at2759"/>
<dbReference type="InterPro" id="IPR020999">
    <property type="entry name" value="Chitin_synth_reg_RCR"/>
</dbReference>
<reference evidence="3 4" key="1">
    <citation type="journal article" date="2011" name="Proc. Natl. Acad. Sci. U.S.A.">
        <title>Evolutionary erosion of yeast sex chromosomes by mating-type switching accidents.</title>
        <authorList>
            <person name="Gordon J.L."/>
            <person name="Armisen D."/>
            <person name="Proux-Wera E."/>
            <person name="Oheigeartaigh S.S."/>
            <person name="Byrne K.P."/>
            <person name="Wolfe K.H."/>
        </authorList>
    </citation>
    <scope>NUCLEOTIDE SEQUENCE [LARGE SCALE GENOMIC DNA]</scope>
    <source>
        <strain evidence="4">ATCC 24235 / CBS 4417 / NBRC 1672 / NRRL Y-8282 / UCD 70-5</strain>
    </source>
</reference>
<feature type="region of interest" description="Disordered" evidence="1">
    <location>
        <begin position="212"/>
        <end position="240"/>
    </location>
</feature>
<keyword evidence="2" id="KW-1133">Transmembrane helix</keyword>
<dbReference type="EMBL" id="HE612863">
    <property type="protein sequence ID" value="CCE64278.1"/>
    <property type="molecule type" value="Genomic_DNA"/>
</dbReference>
<dbReference type="GO" id="GO:0030674">
    <property type="term" value="F:protein-macromolecule adaptor activity"/>
    <property type="evidence" value="ECO:0007669"/>
    <property type="project" value="EnsemblFungi"/>
</dbReference>
<dbReference type="eggNOG" id="ENOG502S2K8">
    <property type="taxonomic scope" value="Eukaryota"/>
</dbReference>
<organism evidence="3 4">
    <name type="scientific">Tetrapisispora phaffii (strain ATCC 24235 / CBS 4417 / NBRC 1672 / NRRL Y-8282 / UCD 70-5)</name>
    <name type="common">Yeast</name>
    <name type="synonym">Fabospora phaffii</name>
    <dbReference type="NCBI Taxonomy" id="1071381"/>
    <lineage>
        <taxon>Eukaryota</taxon>
        <taxon>Fungi</taxon>
        <taxon>Dikarya</taxon>
        <taxon>Ascomycota</taxon>
        <taxon>Saccharomycotina</taxon>
        <taxon>Saccharomycetes</taxon>
        <taxon>Saccharomycetales</taxon>
        <taxon>Saccharomycetaceae</taxon>
        <taxon>Tetrapisispora</taxon>
    </lineage>
</organism>
<dbReference type="GO" id="GO:0031982">
    <property type="term" value="C:vesicle"/>
    <property type="evidence" value="ECO:0007669"/>
    <property type="project" value="EnsemblFungi"/>
</dbReference>
<feature type="compositionally biased region" description="Polar residues" evidence="1">
    <location>
        <begin position="166"/>
        <end position="180"/>
    </location>
</feature>
<dbReference type="HOGENOM" id="CLU_078289_2_0_1"/>
<keyword evidence="4" id="KW-1185">Reference proteome</keyword>
<feature type="region of interest" description="Disordered" evidence="1">
    <location>
        <begin position="129"/>
        <end position="188"/>
    </location>
</feature>
<dbReference type="KEGG" id="tpf:TPHA_0H00680"/>
<dbReference type="GO" id="GO:0072665">
    <property type="term" value="P:protein localization to vacuole"/>
    <property type="evidence" value="ECO:0007669"/>
    <property type="project" value="EnsemblFungi"/>
</dbReference>
<keyword evidence="2" id="KW-0812">Transmembrane</keyword>
<accession>G8BWX4</accession>
<dbReference type="Proteomes" id="UP000005666">
    <property type="component" value="Chromosome 8"/>
</dbReference>
<dbReference type="PANTHER" id="PTHR28187">
    <property type="entry name" value="PROTEIN RCR1-RELATED"/>
    <property type="match status" value="1"/>
</dbReference>
<sequence length="240" mass="26892">MYILNDYDLNKITVAKFEKTLELNTRETVDDSWGSSSWVWGRWILFVIFVVFLLVIFLGTIRANKRRRTLGQAPIRGTAWMTPPTYRQSERDYNANGSAANGHDFVPKYTAEANDQDLGYYDARGEFHPNSKSEYLPPPPLVHEVDSNASTTSNSHERPNIPPPQSVVTMSRSANNSATADSPIPQYQRGNIAISDDASVDNLDFSRYNYIDANSTSNTARSNQPTSDNNNDLPRPPKAA</sequence>
<gene>
    <name evidence="3" type="primary">TPHA0H00680</name>
    <name evidence="3" type="ordered locus">TPHA_0H00680</name>
</gene>
<proteinExistence type="predicted"/>
<dbReference type="Pfam" id="PF12273">
    <property type="entry name" value="RCR"/>
    <property type="match status" value="1"/>
</dbReference>
<evidence type="ECO:0000313" key="4">
    <source>
        <dbReference type="Proteomes" id="UP000005666"/>
    </source>
</evidence>
<dbReference type="GO" id="GO:0000324">
    <property type="term" value="C:fungal-type vacuole"/>
    <property type="evidence" value="ECO:0007669"/>
    <property type="project" value="EnsemblFungi"/>
</dbReference>
<feature type="transmembrane region" description="Helical" evidence="2">
    <location>
        <begin position="40"/>
        <end position="61"/>
    </location>
</feature>
<name>G8BWX4_TETPH</name>
<protein>
    <submittedName>
        <fullName evidence="3">Uncharacterized protein</fullName>
    </submittedName>
</protein>
<evidence type="ECO:0000256" key="2">
    <source>
        <dbReference type="SAM" id="Phobius"/>
    </source>
</evidence>
<evidence type="ECO:0000313" key="3">
    <source>
        <dbReference type="EMBL" id="CCE64278.1"/>
    </source>
</evidence>
<feature type="compositionally biased region" description="Polar residues" evidence="1">
    <location>
        <begin position="212"/>
        <end position="232"/>
    </location>
</feature>
<dbReference type="RefSeq" id="XP_003686712.1">
    <property type="nucleotide sequence ID" value="XM_003686664.1"/>
</dbReference>
<dbReference type="PANTHER" id="PTHR28187:SF1">
    <property type="entry name" value="PROTEIN RCR1-RELATED"/>
    <property type="match status" value="1"/>
</dbReference>
<evidence type="ECO:0000256" key="1">
    <source>
        <dbReference type="SAM" id="MobiDB-lite"/>
    </source>
</evidence>
<dbReference type="GO" id="GO:0016192">
    <property type="term" value="P:vesicle-mediated transport"/>
    <property type="evidence" value="ECO:0007669"/>
    <property type="project" value="EnsemblFungi"/>
</dbReference>